<dbReference type="PRINTS" id="PR00111">
    <property type="entry name" value="ABHYDROLASE"/>
</dbReference>
<name>A0A4R0YTC5_9GAMM</name>
<evidence type="ECO:0000313" key="5">
    <source>
        <dbReference type="Proteomes" id="UP000291822"/>
    </source>
</evidence>
<dbReference type="InterPro" id="IPR000639">
    <property type="entry name" value="Epox_hydrolase-like"/>
</dbReference>
<evidence type="ECO:0000259" key="3">
    <source>
        <dbReference type="Pfam" id="PF00561"/>
    </source>
</evidence>
<sequence length="341" mass="37386">MKFLSLFSSIAMAMAVTLSAAQAADARYSGTSTHEVANVSDAALVKSLPGFSNGYADVDGVHLHYVVGGKGEPLVLLPGWPETWWTFHKIMPALAEHYTVIAVDLRGMGGSSKPADGYDKKTMAKDIHALVQSLGYYKVNIAGHDIGSAVGYAYAQNYPQATGKLVMMEFPHPDESLMTFPLLPAQGPVGDKVGSSRPFLWWFAFNQINGLPEQLLAGRIRVEQDWLFKYFLVNEHAVDARDRAVYEHAYNTSEAIRASNGWYQAFTQDVADNKGYGALDMPVLVLAGPAYQWMKVVVGKKATNLTALAVPNSGHFVQEEQPEFVSKNVIDFLQNQQVPKP</sequence>
<dbReference type="SUPFAM" id="SSF53474">
    <property type="entry name" value="alpha/beta-Hydrolases"/>
    <property type="match status" value="1"/>
</dbReference>
<keyword evidence="5" id="KW-1185">Reference proteome</keyword>
<dbReference type="Proteomes" id="UP000291822">
    <property type="component" value="Unassembled WGS sequence"/>
</dbReference>
<feature type="signal peptide" evidence="2">
    <location>
        <begin position="1"/>
        <end position="23"/>
    </location>
</feature>
<evidence type="ECO:0000313" key="4">
    <source>
        <dbReference type="EMBL" id="TCI10103.1"/>
    </source>
</evidence>
<dbReference type="RefSeq" id="WP_131407798.1">
    <property type="nucleotide sequence ID" value="NZ_SJTG01000002.1"/>
</dbReference>
<dbReference type="PANTHER" id="PTHR43329">
    <property type="entry name" value="EPOXIDE HYDROLASE"/>
    <property type="match status" value="1"/>
</dbReference>
<feature type="domain" description="AB hydrolase-1" evidence="3">
    <location>
        <begin position="73"/>
        <end position="185"/>
    </location>
</feature>
<feature type="chain" id="PRO_5020620613" evidence="2">
    <location>
        <begin position="24"/>
        <end position="341"/>
    </location>
</feature>
<gene>
    <name evidence="4" type="ORF">EZM97_14355</name>
</gene>
<protein>
    <submittedName>
        <fullName evidence="4">Alpha/beta hydrolase</fullName>
    </submittedName>
</protein>
<dbReference type="EMBL" id="SJTG01000002">
    <property type="protein sequence ID" value="TCI10103.1"/>
    <property type="molecule type" value="Genomic_DNA"/>
</dbReference>
<dbReference type="Gene3D" id="3.40.50.1820">
    <property type="entry name" value="alpha/beta hydrolase"/>
    <property type="match status" value="1"/>
</dbReference>
<dbReference type="InterPro" id="IPR029058">
    <property type="entry name" value="AB_hydrolase_fold"/>
</dbReference>
<keyword evidence="2" id="KW-0732">Signal</keyword>
<keyword evidence="1 4" id="KW-0378">Hydrolase</keyword>
<proteinExistence type="predicted"/>
<evidence type="ECO:0000256" key="1">
    <source>
        <dbReference type="ARBA" id="ARBA00022801"/>
    </source>
</evidence>
<organism evidence="4 5">
    <name type="scientific">Dyella soli</name>
    <dbReference type="NCBI Taxonomy" id="522319"/>
    <lineage>
        <taxon>Bacteria</taxon>
        <taxon>Pseudomonadati</taxon>
        <taxon>Pseudomonadota</taxon>
        <taxon>Gammaproteobacteria</taxon>
        <taxon>Lysobacterales</taxon>
        <taxon>Rhodanobacteraceae</taxon>
        <taxon>Dyella</taxon>
    </lineage>
</organism>
<comment type="caution">
    <text evidence="4">The sequence shown here is derived from an EMBL/GenBank/DDBJ whole genome shotgun (WGS) entry which is preliminary data.</text>
</comment>
<dbReference type="InterPro" id="IPR000073">
    <property type="entry name" value="AB_hydrolase_1"/>
</dbReference>
<accession>A0A4R0YTC5</accession>
<dbReference type="GO" id="GO:0016787">
    <property type="term" value="F:hydrolase activity"/>
    <property type="evidence" value="ECO:0007669"/>
    <property type="project" value="UniProtKB-KW"/>
</dbReference>
<reference evidence="4 5" key="1">
    <citation type="submission" date="2019-02" db="EMBL/GenBank/DDBJ databases">
        <title>Dyella amyloliquefaciens sp. nov., isolated from forest soil.</title>
        <authorList>
            <person name="Gao Z.-H."/>
            <person name="Qiu L.-H."/>
        </authorList>
    </citation>
    <scope>NUCLEOTIDE SEQUENCE [LARGE SCALE GENOMIC DNA]</scope>
    <source>
        <strain evidence="4 5">KACC 12747</strain>
    </source>
</reference>
<evidence type="ECO:0000256" key="2">
    <source>
        <dbReference type="SAM" id="SignalP"/>
    </source>
</evidence>
<dbReference type="Pfam" id="PF00561">
    <property type="entry name" value="Abhydrolase_1"/>
    <property type="match status" value="1"/>
</dbReference>
<dbReference type="PRINTS" id="PR00412">
    <property type="entry name" value="EPOXHYDRLASE"/>
</dbReference>
<dbReference type="AlphaFoldDB" id="A0A4R0YTC5"/>